<evidence type="ECO:0008006" key="3">
    <source>
        <dbReference type="Google" id="ProtNLM"/>
    </source>
</evidence>
<protein>
    <recommendedName>
        <fullName evidence="3">SGNH/GDSL hydrolase family protein</fullName>
    </recommendedName>
</protein>
<evidence type="ECO:0000313" key="2">
    <source>
        <dbReference type="Proteomes" id="UP000266649"/>
    </source>
</evidence>
<proteinExistence type="predicted"/>
<dbReference type="AlphaFoldDB" id="A0A398BIQ6"/>
<organism evidence="1 2">
    <name type="scientific">Gemmobacter lutimaris</name>
    <dbReference type="NCBI Taxonomy" id="2306023"/>
    <lineage>
        <taxon>Bacteria</taxon>
        <taxon>Pseudomonadati</taxon>
        <taxon>Pseudomonadota</taxon>
        <taxon>Alphaproteobacteria</taxon>
        <taxon>Rhodobacterales</taxon>
        <taxon>Paracoccaceae</taxon>
        <taxon>Gemmobacter</taxon>
    </lineage>
</organism>
<accession>A0A398BIQ6</accession>
<dbReference type="EMBL" id="QXXQ01000014">
    <property type="protein sequence ID" value="RID90322.1"/>
    <property type="molecule type" value="Genomic_DNA"/>
</dbReference>
<comment type="caution">
    <text evidence="1">The sequence shown here is derived from an EMBL/GenBank/DDBJ whole genome shotgun (WGS) entry which is preliminary data.</text>
</comment>
<reference evidence="1 2" key="1">
    <citation type="submission" date="2018-09" db="EMBL/GenBank/DDBJ databases">
        <title>Gemmobacter lutimaris sp. nov., a marine bacterium isolated from tidal flat.</title>
        <authorList>
            <person name="Lee D.W."/>
            <person name="Yoo Y."/>
            <person name="Kim J.-J."/>
            <person name="Kim B.S."/>
        </authorList>
    </citation>
    <scope>NUCLEOTIDE SEQUENCE [LARGE SCALE GENOMIC DNA]</scope>
    <source>
        <strain evidence="1 2">YJ-T1-11</strain>
    </source>
</reference>
<gene>
    <name evidence="1" type="ORF">D2N39_18320</name>
</gene>
<evidence type="ECO:0000313" key="1">
    <source>
        <dbReference type="EMBL" id="RID90322.1"/>
    </source>
</evidence>
<name>A0A398BIQ6_9RHOB</name>
<sequence length="279" mass="30793">MSAAPERLLPRIFCCKDIFMREPILCFGHSHMVALRAGHLWRVRHGEAAADDMEFVPLNDPPCQLRTVLVEGRRELAPDLVEHVSTLLAGCRPKAVVLLVTGNEHNILGLFRHPDTPAPPDVDWPESGLPLAEGRDRVPADLLFAEMQNQLDRANFRFCRWIAGQVDCPLVIVGPPPPIVDEAHIRAHPGVFADRMDKLEIAPADFRHKLWRIDARLRQDLAAELGAAFVPAPAAAITDLGLAERLRGNDPTHGNQEYGRMLLADVLAALAAARTEESA</sequence>
<keyword evidence="2" id="KW-1185">Reference proteome</keyword>
<dbReference type="Proteomes" id="UP000266649">
    <property type="component" value="Unassembled WGS sequence"/>
</dbReference>